<evidence type="ECO:0000256" key="1">
    <source>
        <dbReference type="ARBA" id="ARBA00004434"/>
    </source>
</evidence>
<keyword evidence="5" id="KW-1133">Transmembrane helix</keyword>
<protein>
    <submittedName>
        <fullName evidence="10">Uncharacterized protein</fullName>
    </submittedName>
</protein>
<evidence type="ECO:0000256" key="5">
    <source>
        <dbReference type="ARBA" id="ARBA00022989"/>
    </source>
</evidence>
<evidence type="ECO:0000256" key="6">
    <source>
        <dbReference type="ARBA" id="ARBA00023128"/>
    </source>
</evidence>
<name>A0AAD7IA79_9AGAR</name>
<sequence length="88" mass="9853">MSPAFPVMRFTALTTALVGVGYLLLKTTVPSEEEAYNRLSPADRKRVDEARAIRAAQEAEIRRRVFAKEPLDPDMYAGKPSWADVSKK</sequence>
<evidence type="ECO:0000256" key="9">
    <source>
        <dbReference type="ARBA" id="ARBA00025413"/>
    </source>
</evidence>
<reference evidence="10" key="1">
    <citation type="submission" date="2023-03" db="EMBL/GenBank/DDBJ databases">
        <title>Massive genome expansion in bonnet fungi (Mycena s.s.) driven by repeated elements and novel gene families across ecological guilds.</title>
        <authorList>
            <consortium name="Lawrence Berkeley National Laboratory"/>
            <person name="Harder C.B."/>
            <person name="Miyauchi S."/>
            <person name="Viragh M."/>
            <person name="Kuo A."/>
            <person name="Thoen E."/>
            <person name="Andreopoulos B."/>
            <person name="Lu D."/>
            <person name="Skrede I."/>
            <person name="Drula E."/>
            <person name="Henrissat B."/>
            <person name="Morin E."/>
            <person name="Kohler A."/>
            <person name="Barry K."/>
            <person name="LaButti K."/>
            <person name="Morin E."/>
            <person name="Salamov A."/>
            <person name="Lipzen A."/>
            <person name="Mereny Z."/>
            <person name="Hegedus B."/>
            <person name="Baldrian P."/>
            <person name="Stursova M."/>
            <person name="Weitz H."/>
            <person name="Taylor A."/>
            <person name="Grigoriev I.V."/>
            <person name="Nagy L.G."/>
            <person name="Martin F."/>
            <person name="Kauserud H."/>
        </authorList>
    </citation>
    <scope>NUCLEOTIDE SEQUENCE</scope>
    <source>
        <strain evidence="10">CBHHK188m</strain>
    </source>
</reference>
<organism evidence="10 11">
    <name type="scientific">Mycena maculata</name>
    <dbReference type="NCBI Taxonomy" id="230809"/>
    <lineage>
        <taxon>Eukaryota</taxon>
        <taxon>Fungi</taxon>
        <taxon>Dikarya</taxon>
        <taxon>Basidiomycota</taxon>
        <taxon>Agaricomycotina</taxon>
        <taxon>Agaricomycetes</taxon>
        <taxon>Agaricomycetidae</taxon>
        <taxon>Agaricales</taxon>
        <taxon>Marasmiineae</taxon>
        <taxon>Mycenaceae</taxon>
        <taxon>Mycena</taxon>
    </lineage>
</organism>
<dbReference type="Proteomes" id="UP001215280">
    <property type="component" value="Unassembled WGS sequence"/>
</dbReference>
<comment type="similarity">
    <text evidence="2">Belongs to the CBP4 family.</text>
</comment>
<comment type="caution">
    <text evidence="10">The sequence shown here is derived from an EMBL/GenBank/DDBJ whole genome shotgun (WGS) entry which is preliminary data.</text>
</comment>
<evidence type="ECO:0000313" key="10">
    <source>
        <dbReference type="EMBL" id="KAJ7738501.1"/>
    </source>
</evidence>
<keyword evidence="7" id="KW-0472">Membrane</keyword>
<dbReference type="GO" id="GO:0005743">
    <property type="term" value="C:mitochondrial inner membrane"/>
    <property type="evidence" value="ECO:0007669"/>
    <property type="project" value="UniProtKB-SubCell"/>
</dbReference>
<keyword evidence="11" id="KW-1185">Reference proteome</keyword>
<dbReference type="EMBL" id="JARJLG010000137">
    <property type="protein sequence ID" value="KAJ7738501.1"/>
    <property type="molecule type" value="Genomic_DNA"/>
</dbReference>
<comment type="function">
    <text evidence="9">Essential for the assembly of ubiquinol-cytochrome c reductase. It has a direct effect on the correct occurrence of the Rieske protein, core 4, core 5 and apocytochrome b.</text>
</comment>
<keyword evidence="3" id="KW-0812">Transmembrane</keyword>
<accession>A0AAD7IA79</accession>
<dbReference type="Pfam" id="PF07960">
    <property type="entry name" value="CBP4"/>
    <property type="match status" value="1"/>
</dbReference>
<dbReference type="InterPro" id="IPR012420">
    <property type="entry name" value="Cbp4"/>
</dbReference>
<dbReference type="AlphaFoldDB" id="A0AAD7IA79"/>
<keyword evidence="8" id="KW-0143">Chaperone</keyword>
<evidence type="ECO:0000256" key="2">
    <source>
        <dbReference type="ARBA" id="ARBA00006780"/>
    </source>
</evidence>
<comment type="subcellular location">
    <subcellularLocation>
        <location evidence="1">Mitochondrion inner membrane</location>
        <topology evidence="1">Single-pass membrane protein</topology>
    </subcellularLocation>
</comment>
<gene>
    <name evidence="10" type="ORF">DFH07DRAFT_83649</name>
</gene>
<keyword evidence="6" id="KW-0496">Mitochondrion</keyword>
<evidence type="ECO:0000256" key="4">
    <source>
        <dbReference type="ARBA" id="ARBA00022792"/>
    </source>
</evidence>
<evidence type="ECO:0000256" key="3">
    <source>
        <dbReference type="ARBA" id="ARBA00022692"/>
    </source>
</evidence>
<proteinExistence type="inferred from homology"/>
<evidence type="ECO:0000313" key="11">
    <source>
        <dbReference type="Proteomes" id="UP001215280"/>
    </source>
</evidence>
<evidence type="ECO:0000256" key="7">
    <source>
        <dbReference type="ARBA" id="ARBA00023136"/>
    </source>
</evidence>
<keyword evidence="4" id="KW-0999">Mitochondrion inner membrane</keyword>
<evidence type="ECO:0000256" key="8">
    <source>
        <dbReference type="ARBA" id="ARBA00023186"/>
    </source>
</evidence>